<protein>
    <submittedName>
        <fullName evidence="2">Uncharacterized protein</fullName>
    </submittedName>
</protein>
<dbReference type="Proteomes" id="UP000762676">
    <property type="component" value="Unassembled WGS sequence"/>
</dbReference>
<sequence>MLKTKTNHALKGPSRPRPPPRRSEPSNTSERSPTSIRKTGSEGDLSVIFLSEGHTDQDSPEEQKSTENKNRLPVENRLMDIANGHHHDLLKP</sequence>
<evidence type="ECO:0000313" key="3">
    <source>
        <dbReference type="Proteomes" id="UP000762676"/>
    </source>
</evidence>
<reference evidence="2 3" key="1">
    <citation type="journal article" date="2021" name="Elife">
        <title>Chloroplast acquisition without the gene transfer in kleptoplastic sea slugs, Plakobranchus ocellatus.</title>
        <authorList>
            <person name="Maeda T."/>
            <person name="Takahashi S."/>
            <person name="Yoshida T."/>
            <person name="Shimamura S."/>
            <person name="Takaki Y."/>
            <person name="Nagai Y."/>
            <person name="Toyoda A."/>
            <person name="Suzuki Y."/>
            <person name="Arimoto A."/>
            <person name="Ishii H."/>
            <person name="Satoh N."/>
            <person name="Nishiyama T."/>
            <person name="Hasebe M."/>
            <person name="Maruyama T."/>
            <person name="Minagawa J."/>
            <person name="Obokata J."/>
            <person name="Shigenobu S."/>
        </authorList>
    </citation>
    <scope>NUCLEOTIDE SEQUENCE [LARGE SCALE GENOMIC DNA]</scope>
</reference>
<proteinExistence type="predicted"/>
<dbReference type="EMBL" id="BMAT01007062">
    <property type="protein sequence ID" value="GFS25553.1"/>
    <property type="molecule type" value="Genomic_DNA"/>
</dbReference>
<feature type="compositionally biased region" description="Low complexity" evidence="1">
    <location>
        <begin position="25"/>
        <end position="35"/>
    </location>
</feature>
<accession>A0AAV4JUY9</accession>
<feature type="compositionally biased region" description="Basic and acidic residues" evidence="1">
    <location>
        <begin position="53"/>
        <end position="92"/>
    </location>
</feature>
<comment type="caution">
    <text evidence="2">The sequence shown here is derived from an EMBL/GenBank/DDBJ whole genome shotgun (WGS) entry which is preliminary data.</text>
</comment>
<evidence type="ECO:0000256" key="1">
    <source>
        <dbReference type="SAM" id="MobiDB-lite"/>
    </source>
</evidence>
<name>A0AAV4JUY9_9GAST</name>
<dbReference type="AlphaFoldDB" id="A0AAV4JUY9"/>
<keyword evidence="3" id="KW-1185">Reference proteome</keyword>
<evidence type="ECO:0000313" key="2">
    <source>
        <dbReference type="EMBL" id="GFS25553.1"/>
    </source>
</evidence>
<gene>
    <name evidence="2" type="ORF">ElyMa_003444600</name>
</gene>
<feature type="region of interest" description="Disordered" evidence="1">
    <location>
        <begin position="1"/>
        <end position="92"/>
    </location>
</feature>
<organism evidence="2 3">
    <name type="scientific">Elysia marginata</name>
    <dbReference type="NCBI Taxonomy" id="1093978"/>
    <lineage>
        <taxon>Eukaryota</taxon>
        <taxon>Metazoa</taxon>
        <taxon>Spiralia</taxon>
        <taxon>Lophotrochozoa</taxon>
        <taxon>Mollusca</taxon>
        <taxon>Gastropoda</taxon>
        <taxon>Heterobranchia</taxon>
        <taxon>Euthyneura</taxon>
        <taxon>Panpulmonata</taxon>
        <taxon>Sacoglossa</taxon>
        <taxon>Placobranchoidea</taxon>
        <taxon>Plakobranchidae</taxon>
        <taxon>Elysia</taxon>
    </lineage>
</organism>